<dbReference type="InterPro" id="IPR015943">
    <property type="entry name" value="WD40/YVTN_repeat-like_dom_sf"/>
</dbReference>
<name>A0ABD5NJC5_9EURY</name>
<dbReference type="InterPro" id="IPR049886">
    <property type="entry name" value="CFI_box_CTERM_dom"/>
</dbReference>
<dbReference type="InterPro" id="IPR018391">
    <property type="entry name" value="PQQ_b-propeller_rpt"/>
</dbReference>
<dbReference type="Proteomes" id="UP001595846">
    <property type="component" value="Unassembled WGS sequence"/>
</dbReference>
<dbReference type="AlphaFoldDB" id="A0ABD5NJC5"/>
<dbReference type="PANTHER" id="PTHR44394">
    <property type="entry name" value="BETA-ALANINE-ACTIVATING ENZYME"/>
    <property type="match status" value="1"/>
</dbReference>
<organism evidence="2 3">
    <name type="scientific">Halovivax cerinus</name>
    <dbReference type="NCBI Taxonomy" id="1487865"/>
    <lineage>
        <taxon>Archaea</taxon>
        <taxon>Methanobacteriati</taxon>
        <taxon>Methanobacteriota</taxon>
        <taxon>Stenosarchaea group</taxon>
        <taxon>Halobacteria</taxon>
        <taxon>Halobacteriales</taxon>
        <taxon>Natrialbaceae</taxon>
        <taxon>Halovivax</taxon>
    </lineage>
</organism>
<dbReference type="InterPro" id="IPR011047">
    <property type="entry name" value="Quinoprotein_ADH-like_sf"/>
</dbReference>
<dbReference type="InterPro" id="IPR052091">
    <property type="entry name" value="Beta-ala_Activ/Resist"/>
</dbReference>
<dbReference type="PANTHER" id="PTHR44394:SF1">
    <property type="entry name" value="BETA-ALANINE-ACTIVATING ENZYME"/>
    <property type="match status" value="1"/>
</dbReference>
<dbReference type="NCBIfam" id="NF041770">
    <property type="entry name" value="CFI_box_CTERM"/>
    <property type="match status" value="1"/>
</dbReference>
<reference evidence="2 3" key="1">
    <citation type="journal article" date="2019" name="Int. J. Syst. Evol. Microbiol.">
        <title>The Global Catalogue of Microorganisms (GCM) 10K type strain sequencing project: providing services to taxonomists for standard genome sequencing and annotation.</title>
        <authorList>
            <consortium name="The Broad Institute Genomics Platform"/>
            <consortium name="The Broad Institute Genome Sequencing Center for Infectious Disease"/>
            <person name="Wu L."/>
            <person name="Ma J."/>
        </authorList>
    </citation>
    <scope>NUCLEOTIDE SEQUENCE [LARGE SCALE GENOMIC DNA]</scope>
    <source>
        <strain evidence="2 3">IBRC-M 10256</strain>
    </source>
</reference>
<sequence length="553" mass="59650">MSAGAGIASVVGVRSTQATQTTGGDELWHFNTYGTVTAAPTILGGTAFVGSWDANLYAIDAETGEEQWHFETGDSVRSSPTVMDGTVFVGSDDANLYAVDAETGNELWRFETGIQITSSPTVADGTVFIGSSDDNLYAVEAETGVEQWRFETNGYVSSSPTVVGGTVFVGSRDSNLYALDAETGEKQWHFETGYNDGSYYYVDSSPTVVDGTVFVGSTDYNLYAVDAETGAEQWRFETDDDVDSSPTVVDGTVFVGSDDETLYALDAVTGDEQWRFNTDGRVESSPTVAGQTVFVGSYYNKLYAIDAETGEERWTFETGDRIRSSPTVVDGTVFVGSHDGLYVVDGKIAGSSVGSRVLSGTLGHHSGWQGVGALRVETRDAIEIDHTAATLNGELAELDGGENVSTYFEWGEVGETVDNRTEEQGRDATGTFDATITDLDPGTEYRFRAVATVDGRAARAGSHSFTTDEGCFIATAACGTPDHEQVEELRSFRDRTLKGTRFGDLFIRTYYATSPPVASWIARSGHRRVLVRTTVVRPAATAVRSIRRIVSWF</sequence>
<dbReference type="Pfam" id="PF13360">
    <property type="entry name" value="PQQ_2"/>
    <property type="match status" value="2"/>
</dbReference>
<dbReference type="SMART" id="SM00564">
    <property type="entry name" value="PQQ"/>
    <property type="match status" value="8"/>
</dbReference>
<protein>
    <submittedName>
        <fullName evidence="2">PQQ-binding-like beta-propeller repeat protein</fullName>
    </submittedName>
</protein>
<accession>A0ABD5NJC5</accession>
<evidence type="ECO:0000259" key="1">
    <source>
        <dbReference type="PROSITE" id="PS50853"/>
    </source>
</evidence>
<dbReference type="GeneID" id="73904778"/>
<evidence type="ECO:0000313" key="3">
    <source>
        <dbReference type="Proteomes" id="UP001595846"/>
    </source>
</evidence>
<keyword evidence="3" id="KW-1185">Reference proteome</keyword>
<dbReference type="Gene3D" id="2.40.128.630">
    <property type="match status" value="2"/>
</dbReference>
<proteinExistence type="predicted"/>
<evidence type="ECO:0000313" key="2">
    <source>
        <dbReference type="EMBL" id="MFC3957058.1"/>
    </source>
</evidence>
<dbReference type="InterPro" id="IPR002372">
    <property type="entry name" value="PQQ_rpt_dom"/>
</dbReference>
<dbReference type="InterPro" id="IPR003961">
    <property type="entry name" value="FN3_dom"/>
</dbReference>
<dbReference type="EMBL" id="JBHSAQ010000001">
    <property type="protein sequence ID" value="MFC3957058.1"/>
    <property type="molecule type" value="Genomic_DNA"/>
</dbReference>
<gene>
    <name evidence="2" type="ORF">ACFOUR_01550</name>
</gene>
<dbReference type="PROSITE" id="PS50853">
    <property type="entry name" value="FN3"/>
    <property type="match status" value="1"/>
</dbReference>
<dbReference type="RefSeq" id="WP_256532011.1">
    <property type="nucleotide sequence ID" value="NZ_CP101824.1"/>
</dbReference>
<dbReference type="Gene3D" id="2.130.10.10">
    <property type="entry name" value="YVTN repeat-like/Quinoprotein amine dehydrogenase"/>
    <property type="match status" value="1"/>
</dbReference>
<dbReference type="Gene3D" id="2.40.10.480">
    <property type="match status" value="1"/>
</dbReference>
<comment type="caution">
    <text evidence="2">The sequence shown here is derived from an EMBL/GenBank/DDBJ whole genome shotgun (WGS) entry which is preliminary data.</text>
</comment>
<dbReference type="SUPFAM" id="SSF50998">
    <property type="entry name" value="Quinoprotein alcohol dehydrogenase-like"/>
    <property type="match status" value="2"/>
</dbReference>
<feature type="domain" description="Fibronectin type-III" evidence="1">
    <location>
        <begin position="375"/>
        <end position="470"/>
    </location>
</feature>